<dbReference type="Pfam" id="PF02163">
    <property type="entry name" value="Peptidase_M50"/>
    <property type="match status" value="1"/>
</dbReference>
<evidence type="ECO:0000256" key="1">
    <source>
        <dbReference type="ARBA" id="ARBA00001947"/>
    </source>
</evidence>
<feature type="transmembrane region" description="Helical" evidence="11">
    <location>
        <begin position="6"/>
        <end position="27"/>
    </location>
</feature>
<keyword evidence="5 11" id="KW-0812">Transmembrane</keyword>
<dbReference type="InterPro" id="IPR001478">
    <property type="entry name" value="PDZ"/>
</dbReference>
<keyword evidence="10 11" id="KW-0472">Membrane</keyword>
<name>B1X3K1_PAUCH</name>
<evidence type="ECO:0000256" key="6">
    <source>
        <dbReference type="ARBA" id="ARBA00022801"/>
    </source>
</evidence>
<dbReference type="InterPro" id="IPR004387">
    <property type="entry name" value="Pept_M50_Zn"/>
</dbReference>
<evidence type="ECO:0000256" key="8">
    <source>
        <dbReference type="ARBA" id="ARBA00022989"/>
    </source>
</evidence>
<dbReference type="RefSeq" id="YP_002048730.1">
    <property type="nucleotide sequence ID" value="NC_011087.1"/>
</dbReference>
<evidence type="ECO:0000313" key="13">
    <source>
        <dbReference type="EMBL" id="ACB42520.1"/>
    </source>
</evidence>
<dbReference type="GO" id="GO:0006508">
    <property type="term" value="P:proteolysis"/>
    <property type="evidence" value="ECO:0007669"/>
    <property type="project" value="UniProtKB-KW"/>
</dbReference>
<keyword evidence="7" id="KW-0862">Zinc</keyword>
<proteinExistence type="inferred from homology"/>
<evidence type="ECO:0000256" key="10">
    <source>
        <dbReference type="ARBA" id="ARBA00023136"/>
    </source>
</evidence>
<keyword evidence="6" id="KW-0378">Hydrolase</keyword>
<dbReference type="InterPro" id="IPR008915">
    <property type="entry name" value="Peptidase_M50"/>
</dbReference>
<comment type="cofactor">
    <cofactor evidence="1">
        <name>Zn(2+)</name>
        <dbReference type="ChEBI" id="CHEBI:29105"/>
    </cofactor>
</comment>
<dbReference type="CDD" id="cd06163">
    <property type="entry name" value="S2P-M50_PDZ_RseP-like"/>
    <property type="match status" value="1"/>
</dbReference>
<organism evidence="13">
    <name type="scientific">Paulinella chromatophora</name>
    <dbReference type="NCBI Taxonomy" id="39717"/>
    <lineage>
        <taxon>Eukaryota</taxon>
        <taxon>Sar</taxon>
        <taxon>Rhizaria</taxon>
        <taxon>Cercozoa</taxon>
        <taxon>Imbricatea</taxon>
        <taxon>Silicofilosea</taxon>
        <taxon>Euglyphida</taxon>
        <taxon>Paulinellidae</taxon>
        <taxon>Paulinella</taxon>
    </lineage>
</organism>
<dbReference type="SUPFAM" id="SSF50156">
    <property type="entry name" value="PDZ domain-like"/>
    <property type="match status" value="1"/>
</dbReference>
<reference evidence="13" key="1">
    <citation type="submission" date="2007-08" db="EMBL/GenBank/DDBJ databases">
        <authorList>
            <person name="Gloeckner G."/>
            <person name="Nowack E."/>
            <person name="Melkonian M."/>
        </authorList>
    </citation>
    <scope>NUCLEOTIDE SEQUENCE</scope>
</reference>
<dbReference type="Gene3D" id="2.30.42.10">
    <property type="match status" value="1"/>
</dbReference>
<keyword evidence="4" id="KW-0645">Protease</keyword>
<gene>
    <name evidence="13" type="ordered locus">PCC_0063</name>
</gene>
<feature type="transmembrane region" description="Helical" evidence="11">
    <location>
        <begin position="280"/>
        <end position="301"/>
    </location>
</feature>
<sequence length="359" mass="39154">MSILSVIIILLGLIIVHEAGHFLVAILQKIRVYGFSVGFGPAILKKQHNGVTFALRLIPLGGFVSFPDVEVSRLIPSDDPDLLFNRPLLHRSLVIVAGVFANISLAWIVLISQVLLIGLPNIPDPGILITAVQPGQPAYLAGLQSGDLITSINGHALSVGEQAVNDFVQYVKSSPKEHIELILLHDNSCNEVAVEPNNIDGFGHIGIQLQANFTSTSTPPKSPGQIFRYANVNLTQMIRHTIFSYSELLTNFNSAISQLSGPIKIVETGSLMLKQGGTSVFQFTALISINLAVLNAFPFPLLDGGQLLLLFIERLRGQPLSKKIENIFIQTGIFILVGLTFTLLVHDILHLNVIRRLFE</sequence>
<dbReference type="NCBIfam" id="TIGR00054">
    <property type="entry name" value="RIP metalloprotease RseP"/>
    <property type="match status" value="1"/>
</dbReference>
<feature type="domain" description="PDZ" evidence="12">
    <location>
        <begin position="126"/>
        <end position="177"/>
    </location>
</feature>
<dbReference type="PANTHER" id="PTHR42837">
    <property type="entry name" value="REGULATOR OF SIGMA-E PROTEASE RSEP"/>
    <property type="match status" value="1"/>
</dbReference>
<comment type="subcellular location">
    <subcellularLocation>
        <location evidence="2">Membrane</location>
        <topology evidence="2">Multi-pass membrane protein</topology>
    </subcellularLocation>
</comment>
<evidence type="ECO:0000256" key="3">
    <source>
        <dbReference type="ARBA" id="ARBA00009989"/>
    </source>
</evidence>
<evidence type="ECO:0000256" key="11">
    <source>
        <dbReference type="SAM" id="Phobius"/>
    </source>
</evidence>
<dbReference type="GeneID" id="6481281"/>
<dbReference type="GO" id="GO:0016020">
    <property type="term" value="C:membrane"/>
    <property type="evidence" value="ECO:0007669"/>
    <property type="project" value="UniProtKB-SubCell"/>
</dbReference>
<dbReference type="GO" id="GO:0004222">
    <property type="term" value="F:metalloendopeptidase activity"/>
    <property type="evidence" value="ECO:0007669"/>
    <property type="project" value="InterPro"/>
</dbReference>
<keyword evidence="9" id="KW-0482">Metalloprotease</keyword>
<dbReference type="PROSITE" id="PS50106">
    <property type="entry name" value="PDZ"/>
    <property type="match status" value="1"/>
</dbReference>
<evidence type="ECO:0000256" key="9">
    <source>
        <dbReference type="ARBA" id="ARBA00023049"/>
    </source>
</evidence>
<dbReference type="InterPro" id="IPR041489">
    <property type="entry name" value="PDZ_6"/>
</dbReference>
<dbReference type="PANTHER" id="PTHR42837:SF2">
    <property type="entry name" value="MEMBRANE METALLOPROTEASE ARASP2, CHLOROPLASTIC-RELATED"/>
    <property type="match status" value="1"/>
</dbReference>
<keyword evidence="8 11" id="KW-1133">Transmembrane helix</keyword>
<geneLocation type="organellar chromatophore" evidence="13"/>
<dbReference type="Pfam" id="PF17820">
    <property type="entry name" value="PDZ_6"/>
    <property type="match status" value="1"/>
</dbReference>
<evidence type="ECO:0000256" key="4">
    <source>
        <dbReference type="ARBA" id="ARBA00022670"/>
    </source>
</evidence>
<dbReference type="EMBL" id="CP000815">
    <property type="protein sequence ID" value="ACB42520.1"/>
    <property type="molecule type" value="Genomic_DNA"/>
</dbReference>
<evidence type="ECO:0000256" key="7">
    <source>
        <dbReference type="ARBA" id="ARBA00022833"/>
    </source>
</evidence>
<reference evidence="13" key="2">
    <citation type="journal article" date="2008" name="Curr. Biol.">
        <title>Chromatophore genome sequence of Paulinella sheds light on acquisition of photosynthesis by eukaryotes.</title>
        <authorList>
            <person name="Nowack E.C.M."/>
            <person name="Melkonian M."/>
            <person name="Gloeckner G."/>
        </authorList>
    </citation>
    <scope>NUCLEOTIDE SEQUENCE [LARGE SCALE GENOMIC DNA]</scope>
</reference>
<comment type="similarity">
    <text evidence="3">Belongs to the peptidase M50A family.</text>
</comment>
<evidence type="ECO:0000259" key="12">
    <source>
        <dbReference type="PROSITE" id="PS50106"/>
    </source>
</evidence>
<keyword evidence="13" id="KW-0934">Plastid</keyword>
<dbReference type="AlphaFoldDB" id="B1X3K1"/>
<dbReference type="SMART" id="SM00228">
    <property type="entry name" value="PDZ"/>
    <property type="match status" value="1"/>
</dbReference>
<accession>B1X3K1</accession>
<feature type="transmembrane region" description="Helical" evidence="11">
    <location>
        <begin position="93"/>
        <end position="119"/>
    </location>
</feature>
<protein>
    <submittedName>
        <fullName evidence="13">Peptidase M50, putative membrane-associated zinc metallopeptidase</fullName>
    </submittedName>
</protein>
<feature type="transmembrane region" description="Helical" evidence="11">
    <location>
        <begin position="327"/>
        <end position="349"/>
    </location>
</feature>
<dbReference type="InterPro" id="IPR036034">
    <property type="entry name" value="PDZ_sf"/>
</dbReference>
<evidence type="ECO:0000256" key="2">
    <source>
        <dbReference type="ARBA" id="ARBA00004141"/>
    </source>
</evidence>
<evidence type="ECO:0000256" key="5">
    <source>
        <dbReference type="ARBA" id="ARBA00022692"/>
    </source>
</evidence>